<gene>
    <name evidence="6" type="ORF">DAPPPG734_07390</name>
</gene>
<dbReference type="PANTHER" id="PTHR13693">
    <property type="entry name" value="CLASS II AMINOTRANSFERASE/8-AMINO-7-OXONONANOATE SYNTHASE"/>
    <property type="match status" value="1"/>
</dbReference>
<comment type="cofactor">
    <cofactor evidence="1">
        <name>pyridoxal 5'-phosphate</name>
        <dbReference type="ChEBI" id="CHEBI:597326"/>
    </cofactor>
</comment>
<dbReference type="GO" id="GO:0003870">
    <property type="term" value="F:5-aminolevulinate synthase activity"/>
    <property type="evidence" value="ECO:0007669"/>
    <property type="project" value="InterPro"/>
</dbReference>
<evidence type="ECO:0000256" key="4">
    <source>
        <dbReference type="ARBA" id="ARBA00023315"/>
    </source>
</evidence>
<evidence type="ECO:0000256" key="2">
    <source>
        <dbReference type="ARBA" id="ARBA00008392"/>
    </source>
</evidence>
<dbReference type="Pfam" id="PF00155">
    <property type="entry name" value="Aminotran_1_2"/>
    <property type="match status" value="1"/>
</dbReference>
<dbReference type="GO" id="GO:0030170">
    <property type="term" value="F:pyridoxal phosphate binding"/>
    <property type="evidence" value="ECO:0007669"/>
    <property type="project" value="InterPro"/>
</dbReference>
<reference evidence="6" key="1">
    <citation type="submission" date="2022-05" db="EMBL/GenBank/DDBJ databases">
        <authorList>
            <person name="Pothier F. J."/>
        </authorList>
    </citation>
    <scope>NUCLEOTIDE SEQUENCE</scope>
    <source>
        <strain evidence="6">DAPP-PG734</strain>
    </source>
</reference>
<dbReference type="InterPro" id="IPR015421">
    <property type="entry name" value="PyrdxlP-dep_Trfase_major"/>
</dbReference>
<evidence type="ECO:0000259" key="5">
    <source>
        <dbReference type="Pfam" id="PF00155"/>
    </source>
</evidence>
<proteinExistence type="inferred from homology"/>
<name>A0AAN2FCK0_ENTAG</name>
<dbReference type="InterPro" id="IPR015422">
    <property type="entry name" value="PyrdxlP-dep_Trfase_small"/>
</dbReference>
<dbReference type="InterPro" id="IPR004839">
    <property type="entry name" value="Aminotransferase_I/II_large"/>
</dbReference>
<dbReference type="Gene3D" id="3.90.1150.10">
    <property type="entry name" value="Aspartate Aminotransferase, domain 1"/>
    <property type="match status" value="1"/>
</dbReference>
<evidence type="ECO:0000256" key="1">
    <source>
        <dbReference type="ARBA" id="ARBA00001933"/>
    </source>
</evidence>
<accession>A0AAN2FCK0</accession>
<sequence length="401" mass="44885">MSIIEVENKDIYSDIFFHTLQHLKSTEAYRHFLEFSHSAGHFPLADYQNEKIEVWCSNDYLGMGQDQQVINDFKASLSRYGAGSGGARNISGNTLAHVALEKRLADLYQRESALVFNNGYLANTESLGVLVALFDNIKVYSDELNHRSIIEGLKKSKAEKYIFKHNDLKHLEIGLSLEPFERPKIIVFESIYSMDGDFAPVEDIVRLAKKYNALTFIDETHSFGVLGERGLGLIEALQVRDIDFIQGGFGKAIGTTGGFIVGDRDAVDCIRSLAPGFIFTTSLPPALLEATLTSINKVVAASNRRNKLFLNVRHLKAALAKHQIDFIDAESHILPIIIPGLARIKAVSDKLLKQFKIYVQPINYPSVPRGQERFRVTVTPDHTLEQIERFAFALKSALDLS</sequence>
<dbReference type="GO" id="GO:0006783">
    <property type="term" value="P:heme biosynthetic process"/>
    <property type="evidence" value="ECO:0007669"/>
    <property type="project" value="TreeGrafter"/>
</dbReference>
<evidence type="ECO:0000313" key="6">
    <source>
        <dbReference type="EMBL" id="CAH6244980.1"/>
    </source>
</evidence>
<dbReference type="PANTHER" id="PTHR13693:SF102">
    <property type="entry name" value="2-AMINO-3-KETOBUTYRATE COENZYME A LIGASE, MITOCHONDRIAL"/>
    <property type="match status" value="1"/>
</dbReference>
<dbReference type="Proteomes" id="UP001158961">
    <property type="component" value="Chromosome"/>
</dbReference>
<dbReference type="EMBL" id="OW970315">
    <property type="protein sequence ID" value="CAH6244980.1"/>
    <property type="molecule type" value="Genomic_DNA"/>
</dbReference>
<evidence type="ECO:0000256" key="3">
    <source>
        <dbReference type="ARBA" id="ARBA00022679"/>
    </source>
</evidence>
<dbReference type="Gene3D" id="3.40.640.10">
    <property type="entry name" value="Type I PLP-dependent aspartate aminotransferase-like (Major domain)"/>
    <property type="match status" value="1"/>
</dbReference>
<evidence type="ECO:0000313" key="7">
    <source>
        <dbReference type="Proteomes" id="UP001158961"/>
    </source>
</evidence>
<dbReference type="InterPro" id="IPR015424">
    <property type="entry name" value="PyrdxlP-dep_Trfase"/>
</dbReference>
<organism evidence="6 7">
    <name type="scientific">Enterobacter agglomerans</name>
    <name type="common">Erwinia herbicola</name>
    <name type="synonym">Pantoea agglomerans</name>
    <dbReference type="NCBI Taxonomy" id="549"/>
    <lineage>
        <taxon>Bacteria</taxon>
        <taxon>Pseudomonadati</taxon>
        <taxon>Pseudomonadota</taxon>
        <taxon>Gammaproteobacteria</taxon>
        <taxon>Enterobacterales</taxon>
        <taxon>Erwiniaceae</taxon>
        <taxon>Pantoea</taxon>
        <taxon>Pantoea agglomerans group</taxon>
    </lineage>
</organism>
<keyword evidence="3" id="KW-0808">Transferase</keyword>
<protein>
    <submittedName>
        <fullName evidence="6">5-aminolevulinate synthase</fullName>
    </submittedName>
</protein>
<comment type="similarity">
    <text evidence="2">Belongs to the class-II pyridoxal-phosphate-dependent aminotransferase family.</text>
</comment>
<dbReference type="RefSeq" id="WP_031591265.1">
    <property type="nucleotide sequence ID" value="NZ_JNVA01000012.1"/>
</dbReference>
<dbReference type="InterPro" id="IPR010961">
    <property type="entry name" value="4pyrrol_synth_NH2levulA_synth"/>
</dbReference>
<dbReference type="CDD" id="cd06454">
    <property type="entry name" value="KBL_like"/>
    <property type="match status" value="1"/>
</dbReference>
<dbReference type="NCBIfam" id="TIGR01821">
    <property type="entry name" value="5aminolev_synth"/>
    <property type="match status" value="1"/>
</dbReference>
<keyword evidence="4" id="KW-0012">Acyltransferase</keyword>
<feature type="domain" description="Aminotransferase class I/classII large" evidence="5">
    <location>
        <begin position="53"/>
        <end position="392"/>
    </location>
</feature>
<dbReference type="AlphaFoldDB" id="A0AAN2FCK0"/>
<dbReference type="InterPro" id="IPR050087">
    <property type="entry name" value="AON_synthase_class-II"/>
</dbReference>
<dbReference type="SUPFAM" id="SSF53383">
    <property type="entry name" value="PLP-dependent transferases"/>
    <property type="match status" value="1"/>
</dbReference>